<feature type="domain" description="Periplasmic copper-binding protein NosD beta helix" evidence="1">
    <location>
        <begin position="15"/>
        <end position="124"/>
    </location>
</feature>
<dbReference type="InterPro" id="IPR022441">
    <property type="entry name" value="Para_beta_helix_rpt-2"/>
</dbReference>
<reference evidence="2" key="1">
    <citation type="journal article" date="2014" name="Front. Microbiol.">
        <title>High frequency of phylogenetically diverse reductive dehalogenase-homologous genes in deep subseafloor sedimentary metagenomes.</title>
        <authorList>
            <person name="Kawai M."/>
            <person name="Futagami T."/>
            <person name="Toyoda A."/>
            <person name="Takaki Y."/>
            <person name="Nishi S."/>
            <person name="Hori S."/>
            <person name="Arai W."/>
            <person name="Tsubouchi T."/>
            <person name="Morono Y."/>
            <person name="Uchiyama I."/>
            <person name="Ito T."/>
            <person name="Fujiyama A."/>
            <person name="Inagaki F."/>
            <person name="Takami H."/>
        </authorList>
    </citation>
    <scope>NUCLEOTIDE SEQUENCE</scope>
    <source>
        <strain evidence="2">Expedition CK06-06</strain>
    </source>
</reference>
<comment type="caution">
    <text evidence="2">The sequence shown here is derived from an EMBL/GenBank/DDBJ whole genome shotgun (WGS) entry which is preliminary data.</text>
</comment>
<feature type="non-terminal residue" evidence="2">
    <location>
        <position position="124"/>
    </location>
</feature>
<dbReference type="NCBIfam" id="TIGR03804">
    <property type="entry name" value="para_beta_helix"/>
    <property type="match status" value="3"/>
</dbReference>
<evidence type="ECO:0000259" key="1">
    <source>
        <dbReference type="Pfam" id="PF05048"/>
    </source>
</evidence>
<dbReference type="InterPro" id="IPR006626">
    <property type="entry name" value="PbH1"/>
</dbReference>
<dbReference type="Gene3D" id="2.160.20.10">
    <property type="entry name" value="Single-stranded right-handed beta-helix, Pectin lyase-like"/>
    <property type="match status" value="1"/>
</dbReference>
<dbReference type="InterPro" id="IPR011050">
    <property type="entry name" value="Pectin_lyase_fold/virulence"/>
</dbReference>
<dbReference type="SUPFAM" id="SSF51126">
    <property type="entry name" value="Pectin lyase-like"/>
    <property type="match status" value="1"/>
</dbReference>
<gene>
    <name evidence="2" type="ORF">S03H2_70326</name>
</gene>
<dbReference type="Pfam" id="PF05048">
    <property type="entry name" value="NosD"/>
    <property type="match status" value="1"/>
</dbReference>
<dbReference type="SMART" id="SM00710">
    <property type="entry name" value="PbH1"/>
    <property type="match status" value="3"/>
</dbReference>
<feature type="non-terminal residue" evidence="2">
    <location>
        <position position="1"/>
    </location>
</feature>
<dbReference type="InterPro" id="IPR012334">
    <property type="entry name" value="Pectin_lyas_fold"/>
</dbReference>
<accession>X1JDD7</accession>
<name>X1JDD7_9ZZZZ</name>
<protein>
    <recommendedName>
        <fullName evidence="1">Periplasmic copper-binding protein NosD beta helix domain-containing protein</fullName>
    </recommendedName>
</protein>
<organism evidence="2">
    <name type="scientific">marine sediment metagenome</name>
    <dbReference type="NCBI Taxonomy" id="412755"/>
    <lineage>
        <taxon>unclassified sequences</taxon>
        <taxon>metagenomes</taxon>
        <taxon>ecological metagenomes</taxon>
    </lineage>
</organism>
<dbReference type="EMBL" id="BARU01046703">
    <property type="protein sequence ID" value="GAH92726.1"/>
    <property type="molecule type" value="Genomic_DNA"/>
</dbReference>
<evidence type="ECO:0000313" key="2">
    <source>
        <dbReference type="EMBL" id="GAH92726.1"/>
    </source>
</evidence>
<dbReference type="AlphaFoldDB" id="X1JDD7"/>
<dbReference type="InterPro" id="IPR007742">
    <property type="entry name" value="NosD_dom"/>
</dbReference>
<sequence length="124" mass="13641">ENKETTIIDGRNWRVIYVRDDWINISGFTVQNCGNTTGDAGIYITSSNNTISNNIIMLNNWTGIWMLGHNSNYNTISDNIVFNSRIGIGVSSGAYNIISNNNISHQIEGVRLASSSNNTVIGNN</sequence>
<proteinExistence type="predicted"/>